<dbReference type="Proteomes" id="UP001595947">
    <property type="component" value="Unassembled WGS sequence"/>
</dbReference>
<feature type="compositionally biased region" description="Basic and acidic residues" evidence="1">
    <location>
        <begin position="439"/>
        <end position="476"/>
    </location>
</feature>
<reference evidence="3" key="1">
    <citation type="journal article" date="2019" name="Int. J. Syst. Evol. Microbiol.">
        <title>The Global Catalogue of Microorganisms (GCM) 10K type strain sequencing project: providing services to taxonomists for standard genome sequencing and annotation.</title>
        <authorList>
            <consortium name="The Broad Institute Genomics Platform"/>
            <consortium name="The Broad Institute Genome Sequencing Center for Infectious Disease"/>
            <person name="Wu L."/>
            <person name="Ma J."/>
        </authorList>
    </citation>
    <scope>NUCLEOTIDE SEQUENCE [LARGE SCALE GENOMIC DNA]</scope>
    <source>
        <strain evidence="3">CGMCC 4.7093</strain>
    </source>
</reference>
<dbReference type="InterPro" id="IPR011009">
    <property type="entry name" value="Kinase-like_dom_sf"/>
</dbReference>
<comment type="caution">
    <text evidence="2">The sequence shown here is derived from an EMBL/GenBank/DDBJ whole genome shotgun (WGS) entry which is preliminary data.</text>
</comment>
<proteinExistence type="predicted"/>
<evidence type="ECO:0000313" key="2">
    <source>
        <dbReference type="EMBL" id="MFC5064137.1"/>
    </source>
</evidence>
<dbReference type="EMBL" id="JBHSIV010000020">
    <property type="protein sequence ID" value="MFC5064137.1"/>
    <property type="molecule type" value="Genomic_DNA"/>
</dbReference>
<dbReference type="SUPFAM" id="SSF56112">
    <property type="entry name" value="Protein kinase-like (PK-like)"/>
    <property type="match status" value="1"/>
</dbReference>
<feature type="compositionally biased region" description="Low complexity" evidence="1">
    <location>
        <begin position="395"/>
        <end position="430"/>
    </location>
</feature>
<organism evidence="2 3">
    <name type="scientific">Actinomycetospora atypica</name>
    <dbReference type="NCBI Taxonomy" id="1290095"/>
    <lineage>
        <taxon>Bacteria</taxon>
        <taxon>Bacillati</taxon>
        <taxon>Actinomycetota</taxon>
        <taxon>Actinomycetes</taxon>
        <taxon>Pseudonocardiales</taxon>
        <taxon>Pseudonocardiaceae</taxon>
        <taxon>Actinomycetospora</taxon>
    </lineage>
</organism>
<dbReference type="Gene3D" id="1.10.510.10">
    <property type="entry name" value="Transferase(Phosphotransferase) domain 1"/>
    <property type="match status" value="1"/>
</dbReference>
<evidence type="ECO:0000313" key="3">
    <source>
        <dbReference type="Proteomes" id="UP001595947"/>
    </source>
</evidence>
<name>A0ABV9YR49_9PSEU</name>
<feature type="region of interest" description="Disordered" evidence="1">
    <location>
        <begin position="332"/>
        <end position="476"/>
    </location>
</feature>
<gene>
    <name evidence="2" type="ORF">ACFPBZ_18085</name>
</gene>
<sequence length="476" mass="49118">MHVEDSSLRPCTDHALVVADRYHLGPVLRRSPGCCAHRGYDELLQRTVTVTLLAGRGPLVLPPRSWLDRGPEVAELFDAGDLDDRLFLVTQHPAERTLAETTPPGGLDAAEVRALGAAVADTLIPRHRHGSAHGGLGAGTVAWTPRGASLAEFGLLPWLERSGELPVTPPFPAPERGTGAPHDPAGDVYALGRLLDELAPAHRRGGLRELLAEMTADAPADRPTMEEVARRLSATREPGRTRAALDRHGRSAALVAAACCLVLLGVGFSAFSGSAPTAPGATLSATAAAPARAVPRPAASFPVAPSMAEAVVAAAPDLAAPDLAAPDLAAPDLAAPVPTTRPAPPARTAPTRPAARSGTARSDAGRYDAARSEATRSAMRRDDSAGGDSAGGDSAGDTGDDAPSTPTRPTTTPRPSSGASPDSSSSGAGPTRPGSGHHPVRDAVDRVSSPSDRDGSRSDRPERSDRRDDRDLPRES</sequence>
<evidence type="ECO:0000256" key="1">
    <source>
        <dbReference type="SAM" id="MobiDB-lite"/>
    </source>
</evidence>
<keyword evidence="3" id="KW-1185">Reference proteome</keyword>
<feature type="compositionally biased region" description="Basic and acidic residues" evidence="1">
    <location>
        <begin position="363"/>
        <end position="384"/>
    </location>
</feature>
<evidence type="ECO:0008006" key="4">
    <source>
        <dbReference type="Google" id="ProtNLM"/>
    </source>
</evidence>
<dbReference type="RefSeq" id="WP_378037486.1">
    <property type="nucleotide sequence ID" value="NZ_JBHSIV010000020.1"/>
</dbReference>
<protein>
    <recommendedName>
        <fullName evidence="4">Protein kinase domain-containing protein</fullName>
    </recommendedName>
</protein>
<accession>A0ABV9YR49</accession>